<dbReference type="InterPro" id="IPR005843">
    <property type="entry name" value="A-D-PHexomutase_C"/>
</dbReference>
<protein>
    <submittedName>
        <fullName evidence="8">Phosphomannomutase/phosphoglucomutase</fullName>
        <ecNumber evidence="8">5.4.2.2</ecNumber>
    </submittedName>
</protein>
<feature type="domain" description="Alpha-D-phosphohexomutase C-terminal" evidence="6">
    <location>
        <begin position="88"/>
        <end position="136"/>
    </location>
</feature>
<evidence type="ECO:0000256" key="4">
    <source>
        <dbReference type="ARBA" id="ARBA00022842"/>
    </source>
</evidence>
<dbReference type="GO" id="GO:0005975">
    <property type="term" value="P:carbohydrate metabolic process"/>
    <property type="evidence" value="ECO:0007669"/>
    <property type="project" value="InterPro"/>
</dbReference>
<dbReference type="GO" id="GO:0046872">
    <property type="term" value="F:metal ion binding"/>
    <property type="evidence" value="ECO:0007669"/>
    <property type="project" value="UniProtKB-KW"/>
</dbReference>
<feature type="domain" description="Alpha-D-phosphohexomutase alpha/beta/alpha" evidence="7">
    <location>
        <begin position="2"/>
        <end position="56"/>
    </location>
</feature>
<dbReference type="Pfam" id="PF00408">
    <property type="entry name" value="PGM_PMM_IV"/>
    <property type="match status" value="1"/>
</dbReference>
<organism evidence="8">
    <name type="scientific">bioreactor metagenome</name>
    <dbReference type="NCBI Taxonomy" id="1076179"/>
    <lineage>
        <taxon>unclassified sequences</taxon>
        <taxon>metagenomes</taxon>
        <taxon>ecological metagenomes</taxon>
    </lineage>
</organism>
<comment type="cofactor">
    <cofactor evidence="1">
        <name>Mg(2+)</name>
        <dbReference type="ChEBI" id="CHEBI:18420"/>
    </cofactor>
</comment>
<dbReference type="InterPro" id="IPR036900">
    <property type="entry name" value="A-D-PHexomutase_C_sf"/>
</dbReference>
<dbReference type="AlphaFoldDB" id="A0A645GRK0"/>
<sequence length="149" mass="16666">MVEKMIEVDGVIGGEGNCGGVIYRKIHPGRDSFGAMALILERLAFSERKLSGIVADYPPVANISCRFNVPPIRSRAILAEMIRRYREFDPVTFDGLRFDLPEGRVLMRSSNTEPILRLNVECSAQDKAEALLARFRAEIQSLTEESPQP</sequence>
<keyword evidence="3" id="KW-0479">Metal-binding</keyword>
<accession>A0A645GRK0</accession>
<keyword evidence="4" id="KW-0460">Magnesium</keyword>
<evidence type="ECO:0000256" key="5">
    <source>
        <dbReference type="ARBA" id="ARBA00023235"/>
    </source>
</evidence>
<name>A0A645GRK0_9ZZZZ</name>
<gene>
    <name evidence="8" type="primary">algC_27</name>
    <name evidence="8" type="ORF">SDC9_176291</name>
</gene>
<evidence type="ECO:0000313" key="8">
    <source>
        <dbReference type="EMBL" id="MPN28846.1"/>
    </source>
</evidence>
<evidence type="ECO:0000256" key="2">
    <source>
        <dbReference type="ARBA" id="ARBA00022553"/>
    </source>
</evidence>
<evidence type="ECO:0000259" key="6">
    <source>
        <dbReference type="Pfam" id="PF00408"/>
    </source>
</evidence>
<dbReference type="Pfam" id="PF02880">
    <property type="entry name" value="PGM_PMM_III"/>
    <property type="match status" value="1"/>
</dbReference>
<dbReference type="EMBL" id="VSSQ01079281">
    <property type="protein sequence ID" value="MPN28846.1"/>
    <property type="molecule type" value="Genomic_DNA"/>
</dbReference>
<proteinExistence type="predicted"/>
<dbReference type="PANTHER" id="PTHR43771:SF2">
    <property type="entry name" value="PHOSPHOMANNOMUTASE_PHOSPHOGLUCOMUTASE"/>
    <property type="match status" value="1"/>
</dbReference>
<dbReference type="SUPFAM" id="SSF53738">
    <property type="entry name" value="Phosphoglucomutase, first 3 domains"/>
    <property type="match status" value="1"/>
</dbReference>
<evidence type="ECO:0000259" key="7">
    <source>
        <dbReference type="Pfam" id="PF02880"/>
    </source>
</evidence>
<dbReference type="InterPro" id="IPR016055">
    <property type="entry name" value="A-D-PHexomutase_a/b/a-I/II/III"/>
</dbReference>
<reference evidence="8" key="1">
    <citation type="submission" date="2019-08" db="EMBL/GenBank/DDBJ databases">
        <authorList>
            <person name="Kucharzyk K."/>
            <person name="Murdoch R.W."/>
            <person name="Higgins S."/>
            <person name="Loffler F."/>
        </authorList>
    </citation>
    <scope>NUCLEOTIDE SEQUENCE</scope>
</reference>
<dbReference type="InterPro" id="IPR005846">
    <property type="entry name" value="A-D-PHexomutase_a/b/a-III"/>
</dbReference>
<dbReference type="PANTHER" id="PTHR43771">
    <property type="entry name" value="PHOSPHOMANNOMUTASE"/>
    <property type="match status" value="1"/>
</dbReference>
<keyword evidence="5 8" id="KW-0413">Isomerase</keyword>
<dbReference type="Gene3D" id="3.30.310.50">
    <property type="entry name" value="Alpha-D-phosphohexomutase, C-terminal domain"/>
    <property type="match status" value="1"/>
</dbReference>
<comment type="caution">
    <text evidence="8">The sequence shown here is derived from an EMBL/GenBank/DDBJ whole genome shotgun (WGS) entry which is preliminary data.</text>
</comment>
<dbReference type="Gene3D" id="3.40.120.10">
    <property type="entry name" value="Alpha-D-Glucose-1,6-Bisphosphate, subunit A, domain 3"/>
    <property type="match status" value="2"/>
</dbReference>
<keyword evidence="2" id="KW-0597">Phosphoprotein</keyword>
<evidence type="ECO:0000256" key="1">
    <source>
        <dbReference type="ARBA" id="ARBA00001946"/>
    </source>
</evidence>
<dbReference type="SUPFAM" id="SSF55957">
    <property type="entry name" value="Phosphoglucomutase, C-terminal domain"/>
    <property type="match status" value="1"/>
</dbReference>
<evidence type="ECO:0000256" key="3">
    <source>
        <dbReference type="ARBA" id="ARBA00022723"/>
    </source>
</evidence>
<dbReference type="GO" id="GO:0004614">
    <property type="term" value="F:phosphoglucomutase activity"/>
    <property type="evidence" value="ECO:0007669"/>
    <property type="project" value="UniProtKB-EC"/>
</dbReference>
<dbReference type="EC" id="5.4.2.2" evidence="8"/>